<comment type="caution">
    <text evidence="2">The sequence shown here is derived from an EMBL/GenBank/DDBJ whole genome shotgun (WGS) entry which is preliminary data.</text>
</comment>
<organism evidence="2 3">
    <name type="scientific">Ureaplasma urealyticum</name>
    <name type="common">Ureaplasma urealyticum biotype 2</name>
    <dbReference type="NCBI Taxonomy" id="2130"/>
    <lineage>
        <taxon>Bacteria</taxon>
        <taxon>Bacillati</taxon>
        <taxon>Mycoplasmatota</taxon>
        <taxon>Mycoplasmoidales</taxon>
        <taxon>Mycoplasmoidaceae</taxon>
        <taxon>Ureaplasma</taxon>
    </lineage>
</organism>
<name>A0ABD4SKR6_UREUR</name>
<keyword evidence="1" id="KW-1133">Transmembrane helix</keyword>
<sequence>MKYSSSSNWLSAPALNWPTILIIVFLFWLLSNQLNRSFNGWNLKILLVFLLVSSIWTSTFSKLKALVLGTFKSLISTWASCF</sequence>
<evidence type="ECO:0000256" key="1">
    <source>
        <dbReference type="SAM" id="Phobius"/>
    </source>
</evidence>
<dbReference type="AlphaFoldDB" id="A0ABD4SKR6"/>
<dbReference type="GeneID" id="93848580"/>
<gene>
    <name evidence="2" type="ORF">LH652_00455</name>
</gene>
<keyword evidence="1" id="KW-0812">Transmembrane</keyword>
<keyword evidence="1" id="KW-0472">Membrane</keyword>
<protein>
    <submittedName>
        <fullName evidence="2">Uncharacterized protein</fullName>
    </submittedName>
</protein>
<accession>A0ABD4SKR6</accession>
<feature type="transmembrane region" description="Helical" evidence="1">
    <location>
        <begin position="12"/>
        <end position="31"/>
    </location>
</feature>
<dbReference type="RefSeq" id="WP_230440328.1">
    <property type="nucleotide sequence ID" value="NZ_CAMXZD010000002.1"/>
</dbReference>
<dbReference type="EMBL" id="JAJBIS010000001">
    <property type="protein sequence ID" value="MCF1348773.1"/>
    <property type="molecule type" value="Genomic_DNA"/>
</dbReference>
<proteinExistence type="predicted"/>
<reference evidence="2 3" key="1">
    <citation type="submission" date="2021-10" db="EMBL/GenBank/DDBJ databases">
        <title>Sequencing the mobilome of antimicrobial resistant bacterial isolates spanning a range of GC content: The potential of a sustainable low cost, low infrastructure approach for surveillance with Oxford Nanopore sequencing.</title>
        <authorList>
            <person name="Sands K."/>
        </authorList>
    </citation>
    <scope>NUCLEOTIDE SEQUENCE [LARGE SCALE GENOMIC DNA]</scope>
    <source>
        <strain evidence="2 3">MIN-202</strain>
    </source>
</reference>
<evidence type="ECO:0000313" key="2">
    <source>
        <dbReference type="EMBL" id="MCF1348773.1"/>
    </source>
</evidence>
<evidence type="ECO:0000313" key="3">
    <source>
        <dbReference type="Proteomes" id="UP001201240"/>
    </source>
</evidence>
<feature type="transmembrane region" description="Helical" evidence="1">
    <location>
        <begin position="43"/>
        <end position="61"/>
    </location>
</feature>
<dbReference type="Proteomes" id="UP001201240">
    <property type="component" value="Unassembled WGS sequence"/>
</dbReference>